<protein>
    <recommendedName>
        <fullName evidence="1">Rhodanese domain-containing protein</fullName>
    </recommendedName>
</protein>
<evidence type="ECO:0000259" key="1">
    <source>
        <dbReference type="PROSITE" id="PS50206"/>
    </source>
</evidence>
<dbReference type="EMBL" id="CACVAX010000018">
    <property type="protein sequence ID" value="CAA6808220.1"/>
    <property type="molecule type" value="Genomic_DNA"/>
</dbReference>
<evidence type="ECO:0000313" key="2">
    <source>
        <dbReference type="EMBL" id="CAA6808220.1"/>
    </source>
</evidence>
<sequence>MMKINLLLILLTVNLLSKTEIGCNVLLKQEPMGCSVPNVLTESKPLIVVDTPILKKNITAISEQLDVVEVLHEDKKLKIERLLVDKFQTCPPFCIEPMNIQDVKTVGELETLAFIEKLKEKQAQLLVDVRENRLYQSATIPGAVNLPLRMLEDKSQYQTAVLELLGAKTFLNKGKRKWTFKNVQSLLIFGNSVSSNEASRAIKKLLALGYPSHKLRYYRAGINAWTALGLSTYSSK</sequence>
<accession>A0A6S6SRF5</accession>
<gene>
    <name evidence="2" type="ORF">HELGO_WM3839</name>
</gene>
<dbReference type="PROSITE" id="PS50206">
    <property type="entry name" value="RHODANESE_3"/>
    <property type="match status" value="1"/>
</dbReference>
<dbReference type="Pfam" id="PF00581">
    <property type="entry name" value="Rhodanese"/>
    <property type="match status" value="1"/>
</dbReference>
<feature type="domain" description="Rhodanese" evidence="1">
    <location>
        <begin position="120"/>
        <end position="234"/>
    </location>
</feature>
<dbReference type="InterPro" id="IPR036873">
    <property type="entry name" value="Rhodanese-like_dom_sf"/>
</dbReference>
<name>A0A6S6SRF5_9BACT</name>
<organism evidence="2">
    <name type="scientific">uncultured Sulfurovum sp</name>
    <dbReference type="NCBI Taxonomy" id="269237"/>
    <lineage>
        <taxon>Bacteria</taxon>
        <taxon>Pseudomonadati</taxon>
        <taxon>Campylobacterota</taxon>
        <taxon>Epsilonproteobacteria</taxon>
        <taxon>Campylobacterales</taxon>
        <taxon>Sulfurovaceae</taxon>
        <taxon>Sulfurovum</taxon>
        <taxon>environmental samples</taxon>
    </lineage>
</organism>
<proteinExistence type="predicted"/>
<dbReference type="Gene3D" id="3.40.250.10">
    <property type="entry name" value="Rhodanese-like domain"/>
    <property type="match status" value="1"/>
</dbReference>
<dbReference type="SMART" id="SM00450">
    <property type="entry name" value="RHOD"/>
    <property type="match status" value="1"/>
</dbReference>
<dbReference type="SUPFAM" id="SSF52821">
    <property type="entry name" value="Rhodanese/Cell cycle control phosphatase"/>
    <property type="match status" value="1"/>
</dbReference>
<dbReference type="CDD" id="cd00158">
    <property type="entry name" value="RHOD"/>
    <property type="match status" value="1"/>
</dbReference>
<dbReference type="InterPro" id="IPR001763">
    <property type="entry name" value="Rhodanese-like_dom"/>
</dbReference>
<dbReference type="AlphaFoldDB" id="A0A6S6SRF5"/>
<reference evidence="2" key="1">
    <citation type="submission" date="2020-01" db="EMBL/GenBank/DDBJ databases">
        <authorList>
            <person name="Meier V. D."/>
            <person name="Meier V D."/>
        </authorList>
    </citation>
    <scope>NUCLEOTIDE SEQUENCE</scope>
    <source>
        <strain evidence="2">HLG_WM_MAG_04</strain>
    </source>
</reference>